<feature type="transmembrane region" description="Helical" evidence="1">
    <location>
        <begin position="12"/>
        <end position="32"/>
    </location>
</feature>
<name>A0A7X0SN01_9BACL</name>
<evidence type="ECO:0000256" key="1">
    <source>
        <dbReference type="SAM" id="Phobius"/>
    </source>
</evidence>
<dbReference type="RefSeq" id="WP_185130641.1">
    <property type="nucleotide sequence ID" value="NZ_JACJVO010000024.1"/>
</dbReference>
<dbReference type="Proteomes" id="UP000564644">
    <property type="component" value="Unassembled WGS sequence"/>
</dbReference>
<proteinExistence type="predicted"/>
<dbReference type="EMBL" id="JACJVO010000024">
    <property type="protein sequence ID" value="MBB6732972.1"/>
    <property type="molecule type" value="Genomic_DNA"/>
</dbReference>
<dbReference type="AlphaFoldDB" id="A0A7X0SN01"/>
<reference evidence="2 3" key="1">
    <citation type="submission" date="2020-08" db="EMBL/GenBank/DDBJ databases">
        <title>Cohnella phylogeny.</title>
        <authorList>
            <person name="Dunlap C."/>
        </authorList>
    </citation>
    <scope>NUCLEOTIDE SEQUENCE [LARGE SCALE GENOMIC DNA]</scope>
    <source>
        <strain evidence="2 3">CBP 2801</strain>
    </source>
</reference>
<keyword evidence="1" id="KW-0812">Transmembrane</keyword>
<comment type="caution">
    <text evidence="2">The sequence shown here is derived from an EMBL/GenBank/DDBJ whole genome shotgun (WGS) entry which is preliminary data.</text>
</comment>
<keyword evidence="1" id="KW-0472">Membrane</keyword>
<keyword evidence="1" id="KW-1133">Transmembrane helix</keyword>
<feature type="transmembrane region" description="Helical" evidence="1">
    <location>
        <begin position="52"/>
        <end position="72"/>
    </location>
</feature>
<evidence type="ECO:0000313" key="2">
    <source>
        <dbReference type="EMBL" id="MBB6732972.1"/>
    </source>
</evidence>
<sequence length="85" mass="9594">MGTGDLMSSAGWNALFSMFVTLGLIAVTWVLLKEIRWDRIFRHPLSPGARLLQLMLAIVIGHQLAGFILDYWNWTSSLKWLFGSG</sequence>
<keyword evidence="3" id="KW-1185">Reference proteome</keyword>
<accession>A0A7X0SN01</accession>
<protein>
    <submittedName>
        <fullName evidence="2">DUF1146 domain-containing protein</fullName>
    </submittedName>
</protein>
<dbReference type="InterPro" id="IPR009526">
    <property type="entry name" value="DUF1146"/>
</dbReference>
<gene>
    <name evidence="2" type="ORF">H7C18_18820</name>
</gene>
<evidence type="ECO:0000313" key="3">
    <source>
        <dbReference type="Proteomes" id="UP000564644"/>
    </source>
</evidence>
<dbReference type="Pfam" id="PF06612">
    <property type="entry name" value="DUF1146"/>
    <property type="match status" value="1"/>
</dbReference>
<organism evidence="2 3">
    <name type="scientific">Cohnella zeiphila</name>
    <dbReference type="NCBI Taxonomy" id="2761120"/>
    <lineage>
        <taxon>Bacteria</taxon>
        <taxon>Bacillati</taxon>
        <taxon>Bacillota</taxon>
        <taxon>Bacilli</taxon>
        <taxon>Bacillales</taxon>
        <taxon>Paenibacillaceae</taxon>
        <taxon>Cohnella</taxon>
    </lineage>
</organism>